<dbReference type="PROSITE" id="PS51319">
    <property type="entry name" value="TFIIS_N"/>
    <property type="match status" value="1"/>
</dbReference>
<dbReference type="InterPro" id="IPR017923">
    <property type="entry name" value="TFIIS_N"/>
</dbReference>
<feature type="compositionally biased region" description="Low complexity" evidence="2">
    <location>
        <begin position="512"/>
        <end position="522"/>
    </location>
</feature>
<gene>
    <name evidence="4" type="ORF">CJ030_MR0G006549</name>
</gene>
<name>A0A6A1UKL9_9ROSI</name>
<evidence type="ECO:0000313" key="5">
    <source>
        <dbReference type="Proteomes" id="UP000516437"/>
    </source>
</evidence>
<keyword evidence="1" id="KW-0539">Nucleus</keyword>
<comment type="caution">
    <text evidence="4">The sequence shown here is derived from an EMBL/GenBank/DDBJ whole genome shotgun (WGS) entry which is preliminary data.</text>
</comment>
<feature type="region of interest" description="Disordered" evidence="2">
    <location>
        <begin position="153"/>
        <end position="250"/>
    </location>
</feature>
<feature type="compositionally biased region" description="Basic and acidic residues" evidence="2">
    <location>
        <begin position="153"/>
        <end position="168"/>
    </location>
</feature>
<dbReference type="GO" id="GO:0005634">
    <property type="term" value="C:nucleus"/>
    <property type="evidence" value="ECO:0007669"/>
    <property type="project" value="UniProtKB-SubCell"/>
</dbReference>
<dbReference type="Proteomes" id="UP000516437">
    <property type="component" value="Unassembled WGS sequence"/>
</dbReference>
<sequence length="1020" mass="109518">MTLEDFFTLTEMKDGLTAPSRVAELLNVMQKEKDSVTKNVGDATRQWAAVASTIAATENKDCLDLFIQLDGLGFLNEWLKDAQKYGNDTSESFVEESINALLRALEKLQIDNERSISSGISSTVQELFGHNSSKVQDSAKKLFDSWKQAKDCDPIHQDIDDGSRRLAEEDGGQSALDSPISRGIADEENHLSQHPRDELSPSRSSEKLPTEKDEDVQIPNHNDQPGSHVMSDHNNTTDRTPDSLTSSLSKSLQENISINEVSPMHAAEGTDSEACGVPVAKQGSDEVHSDVLKLNESSKNEKQVHKVDNSSEKVDMSEISSASVALESGVACNVGDVASPQIASEPAVQIIVDSNERDVCWKTPAVGDARTSTSDFRSGLDDKRVINHCSGKASKVVGQEDLSECCSSAFLDLSANGSLSGKPEDLDATLSRMEDTGEADEDKEHSSDEGDDLTNSSDFPEPAIDTTNPDVPDNRRSNIELEYGIVDALEVARQVAQEVEREVEDYRQPFCSSSSERISGGIRQPGSPDSINGNHNLPTEVPQEVVPTGKSHSTETNPEGDGGSINSGNLDNGPENCTLDMESSQVTEAAQEPEVNAEKGPCEFDLNQEVSSEEMDFPANHSTAISLVAASRPAAAPGLPLAPLQFEGSLGWKGCAATSAFRPASPRRIPEGDKTVSIGGTHDGSKQRHNFLDIDLNIAEGGDELGKQVPLSSGLPSGESSVEVSPIRSGRLNLDLNCIGDDGEAQLLDSIMGEQLFNNRSSHRSPSPASSSSSMQQPFLRNIDLNDRPYVHNDALDHGSIKSSQFANAHGVPKLDVPVISIMGTRVEVDRKDFLSQTVSMSNGKSMEPTVDASMTRAGGVLGMVPTVSYAHSPVFGYNGLTAGPTMSFSSAVYGPTGSIPYMVDSRGAPVVPQLMGSASTVPPAYPQSAFIMRQPGINSAGPSRPNFDLNSGFMMEGGNRDSGGFRQLLIPGQGRSMEEHLRTNLQSSSSSGIGAKRKEPDGGWEPYPYNYKHQQPPWK</sequence>
<feature type="region of interest" description="Disordered" evidence="2">
    <location>
        <begin position="433"/>
        <end position="476"/>
    </location>
</feature>
<dbReference type="PANTHER" id="PTHR47292">
    <property type="entry name" value="TRANSCRIPTION ELONGATION FACTOR (TFIIS) FAMILY PROTEIN-RELATED"/>
    <property type="match status" value="1"/>
</dbReference>
<evidence type="ECO:0000259" key="3">
    <source>
        <dbReference type="PROSITE" id="PS51319"/>
    </source>
</evidence>
<comment type="subcellular location">
    <subcellularLocation>
        <location evidence="1">Nucleus</location>
    </subcellularLocation>
</comment>
<reference evidence="4 5" key="1">
    <citation type="journal article" date="2019" name="Plant Biotechnol. J.">
        <title>The red bayberry genome and genetic basis of sex determination.</title>
        <authorList>
            <person name="Jia H.M."/>
            <person name="Jia H.J."/>
            <person name="Cai Q.L."/>
            <person name="Wang Y."/>
            <person name="Zhao H.B."/>
            <person name="Yang W.F."/>
            <person name="Wang G.Y."/>
            <person name="Li Y.H."/>
            <person name="Zhan D.L."/>
            <person name="Shen Y.T."/>
            <person name="Niu Q.F."/>
            <person name="Chang L."/>
            <person name="Qiu J."/>
            <person name="Zhao L."/>
            <person name="Xie H.B."/>
            <person name="Fu W.Y."/>
            <person name="Jin J."/>
            <person name="Li X.W."/>
            <person name="Jiao Y."/>
            <person name="Zhou C.C."/>
            <person name="Tu T."/>
            <person name="Chai C.Y."/>
            <person name="Gao J.L."/>
            <person name="Fan L.J."/>
            <person name="van de Weg E."/>
            <person name="Wang J.Y."/>
            <person name="Gao Z.S."/>
        </authorList>
    </citation>
    <scope>NUCLEOTIDE SEQUENCE [LARGE SCALE GENOMIC DNA]</scope>
    <source>
        <tissue evidence="4">Leaves</tissue>
    </source>
</reference>
<evidence type="ECO:0000256" key="2">
    <source>
        <dbReference type="SAM" id="MobiDB-lite"/>
    </source>
</evidence>
<feature type="region of interest" description="Disordered" evidence="2">
    <location>
        <begin position="977"/>
        <end position="1020"/>
    </location>
</feature>
<dbReference type="Pfam" id="PF08711">
    <property type="entry name" value="Med26"/>
    <property type="match status" value="1"/>
</dbReference>
<keyword evidence="5" id="KW-1185">Reference proteome</keyword>
<accession>A0A6A1UKL9</accession>
<feature type="compositionally biased region" description="Polar residues" evidence="2">
    <location>
        <begin position="984"/>
        <end position="993"/>
    </location>
</feature>
<organism evidence="4 5">
    <name type="scientific">Morella rubra</name>
    <name type="common">Chinese bayberry</name>
    <dbReference type="NCBI Taxonomy" id="262757"/>
    <lineage>
        <taxon>Eukaryota</taxon>
        <taxon>Viridiplantae</taxon>
        <taxon>Streptophyta</taxon>
        <taxon>Embryophyta</taxon>
        <taxon>Tracheophyta</taxon>
        <taxon>Spermatophyta</taxon>
        <taxon>Magnoliopsida</taxon>
        <taxon>eudicotyledons</taxon>
        <taxon>Gunneridae</taxon>
        <taxon>Pentapetalae</taxon>
        <taxon>rosids</taxon>
        <taxon>fabids</taxon>
        <taxon>Fagales</taxon>
        <taxon>Myricaceae</taxon>
        <taxon>Morella</taxon>
    </lineage>
</organism>
<feature type="compositionally biased region" description="Polar residues" evidence="2">
    <location>
        <begin position="527"/>
        <end position="537"/>
    </location>
</feature>
<evidence type="ECO:0000313" key="4">
    <source>
        <dbReference type="EMBL" id="KAB1200713.1"/>
    </source>
</evidence>
<dbReference type="EMBL" id="RXIC02000132">
    <property type="protein sequence ID" value="KAB1200713.1"/>
    <property type="molecule type" value="Genomic_DNA"/>
</dbReference>
<evidence type="ECO:0000256" key="1">
    <source>
        <dbReference type="PROSITE-ProRule" id="PRU00649"/>
    </source>
</evidence>
<dbReference type="OrthoDB" id="1595674at2759"/>
<dbReference type="SUPFAM" id="SSF47676">
    <property type="entry name" value="Conserved domain common to transcription factors TFIIS, elongin A, CRSP70"/>
    <property type="match status" value="1"/>
</dbReference>
<feature type="domain" description="TFIIS N-terminal" evidence="3">
    <location>
        <begin position="73"/>
        <end position="153"/>
    </location>
</feature>
<feature type="compositionally biased region" description="Basic and acidic residues" evidence="2">
    <location>
        <begin position="184"/>
        <end position="211"/>
    </location>
</feature>
<dbReference type="InterPro" id="IPR035441">
    <property type="entry name" value="TFIIS/LEDGF_dom_sf"/>
</dbReference>
<feature type="region of interest" description="Disordered" evidence="2">
    <location>
        <begin position="663"/>
        <end position="686"/>
    </location>
</feature>
<proteinExistence type="predicted"/>
<protein>
    <recommendedName>
        <fullName evidence="3">TFIIS N-terminal domain-containing protein</fullName>
    </recommendedName>
</protein>
<dbReference type="PANTHER" id="PTHR47292:SF1">
    <property type="entry name" value="TRANSCRIPTION ELONGATION FACTOR (TFIIS) FAMILY PROTEIN"/>
    <property type="match status" value="1"/>
</dbReference>
<dbReference type="AlphaFoldDB" id="A0A6A1UKL9"/>
<dbReference type="Gene3D" id="1.20.930.10">
    <property type="entry name" value="Conserved domain common to transcription factors TFIIS, elongin A, CRSP70"/>
    <property type="match status" value="1"/>
</dbReference>
<feature type="region of interest" description="Disordered" evidence="2">
    <location>
        <begin position="501"/>
        <end position="601"/>
    </location>
</feature>